<dbReference type="KEGG" id="xla:121400809"/>
<reference evidence="4" key="2">
    <citation type="submission" date="2025-08" db="UniProtKB">
        <authorList>
            <consortium name="RefSeq"/>
        </authorList>
    </citation>
    <scope>IDENTIFICATION</scope>
    <source>
        <strain evidence="4">J_2021</strain>
        <tissue evidence="4">Erythrocytes</tissue>
    </source>
</reference>
<gene>
    <name evidence="4" type="primary">LOC121400809</name>
</gene>
<dbReference type="GO" id="GO:0048812">
    <property type="term" value="P:neuron projection morphogenesis"/>
    <property type="evidence" value="ECO:0000318"/>
    <property type="project" value="GO_Central"/>
</dbReference>
<dbReference type="Gene3D" id="3.30.200.20">
    <property type="entry name" value="Phosphorylase Kinase, domain 1"/>
    <property type="match status" value="1"/>
</dbReference>
<name>A0A8J1MG55_XENLA</name>
<dbReference type="PANTHER" id="PTHR48015:SF42">
    <property type="entry name" value="SERINE_THREONINE-PROTEIN KINASE MIG-15-LIKE"/>
    <property type="match status" value="1"/>
</dbReference>
<accession>A0A8J1MG55</accession>
<dbReference type="GO" id="GO:0005524">
    <property type="term" value="F:ATP binding"/>
    <property type="evidence" value="ECO:0007669"/>
    <property type="project" value="InterPro"/>
</dbReference>
<dbReference type="RefSeq" id="XP_041440697.1">
    <property type="nucleotide sequence ID" value="XM_041584763.1"/>
</dbReference>
<proteinExistence type="predicted"/>
<reference evidence="3" key="1">
    <citation type="submission" date="2024-06" db="UniProtKB">
        <authorList>
            <consortium name="RefSeq"/>
        </authorList>
    </citation>
    <scope>NUCLEOTIDE SEQUENCE [LARGE SCALE GENOMIC DNA]</scope>
    <source>
        <strain evidence="3">J_2021</strain>
    </source>
</reference>
<feature type="compositionally biased region" description="Basic and acidic residues" evidence="1">
    <location>
        <begin position="180"/>
        <end position="198"/>
    </location>
</feature>
<dbReference type="SUPFAM" id="SSF56112">
    <property type="entry name" value="Protein kinase-like (PK-like)"/>
    <property type="match status" value="1"/>
</dbReference>
<dbReference type="GeneID" id="121400809"/>
<feature type="compositionally biased region" description="Polar residues" evidence="1">
    <location>
        <begin position="165"/>
        <end position="179"/>
    </location>
</feature>
<dbReference type="PANTHER" id="PTHR48015">
    <property type="entry name" value="SERINE/THREONINE-PROTEIN KINASE TAO"/>
    <property type="match status" value="1"/>
</dbReference>
<feature type="compositionally biased region" description="Polar residues" evidence="1">
    <location>
        <begin position="90"/>
        <end position="102"/>
    </location>
</feature>
<dbReference type="Proteomes" id="UP000186698">
    <property type="component" value="Chromosome 2S"/>
</dbReference>
<dbReference type="CDD" id="cd05122">
    <property type="entry name" value="PKc_STE"/>
    <property type="match status" value="1"/>
</dbReference>
<dbReference type="GO" id="GO:0043408">
    <property type="term" value="P:regulation of MAPK cascade"/>
    <property type="evidence" value="ECO:0000318"/>
    <property type="project" value="GO_Central"/>
</dbReference>
<dbReference type="GO" id="GO:0000165">
    <property type="term" value="P:MAPK cascade"/>
    <property type="evidence" value="ECO:0000318"/>
    <property type="project" value="GO_Central"/>
</dbReference>
<dbReference type="PROSITE" id="PS00109">
    <property type="entry name" value="PROTEIN_KINASE_TYR"/>
    <property type="match status" value="1"/>
</dbReference>
<dbReference type="Pfam" id="PF00069">
    <property type="entry name" value="Pkinase"/>
    <property type="match status" value="1"/>
</dbReference>
<dbReference type="InterPro" id="IPR008266">
    <property type="entry name" value="Tyr_kinase_AS"/>
</dbReference>
<evidence type="ECO:0000256" key="1">
    <source>
        <dbReference type="SAM" id="MobiDB-lite"/>
    </source>
</evidence>
<feature type="compositionally biased region" description="Polar residues" evidence="1">
    <location>
        <begin position="61"/>
        <end position="83"/>
    </location>
</feature>
<evidence type="ECO:0000313" key="4">
    <source>
        <dbReference type="RefSeq" id="XP_041440697.1"/>
    </source>
</evidence>
<feature type="compositionally biased region" description="Polar residues" evidence="1">
    <location>
        <begin position="210"/>
        <end position="222"/>
    </location>
</feature>
<feature type="domain" description="Protein kinase" evidence="2">
    <location>
        <begin position="239"/>
        <end position="500"/>
    </location>
</feature>
<dbReference type="OrthoDB" id="8693905at2759"/>
<dbReference type="PROSITE" id="PS50011">
    <property type="entry name" value="PROTEIN_KINASE_DOM"/>
    <property type="match status" value="1"/>
</dbReference>
<dbReference type="GO" id="GO:0005737">
    <property type="term" value="C:cytoplasm"/>
    <property type="evidence" value="ECO:0000318"/>
    <property type="project" value="GO_Central"/>
</dbReference>
<feature type="region of interest" description="Disordered" evidence="1">
    <location>
        <begin position="1"/>
        <end position="235"/>
    </location>
</feature>
<dbReference type="InterPro" id="IPR000719">
    <property type="entry name" value="Prot_kinase_dom"/>
</dbReference>
<dbReference type="Gene3D" id="1.10.510.10">
    <property type="entry name" value="Transferase(Phosphotransferase) domain 1"/>
    <property type="match status" value="1"/>
</dbReference>
<organism evidence="3 4">
    <name type="scientific">Xenopus laevis</name>
    <name type="common">African clawed frog</name>
    <dbReference type="NCBI Taxonomy" id="8355"/>
    <lineage>
        <taxon>Eukaryota</taxon>
        <taxon>Metazoa</taxon>
        <taxon>Chordata</taxon>
        <taxon>Craniata</taxon>
        <taxon>Vertebrata</taxon>
        <taxon>Euteleostomi</taxon>
        <taxon>Amphibia</taxon>
        <taxon>Batrachia</taxon>
        <taxon>Anura</taxon>
        <taxon>Pipoidea</taxon>
        <taxon>Pipidae</taxon>
        <taxon>Xenopodinae</taxon>
        <taxon>Xenopus</taxon>
        <taxon>Xenopus</taxon>
    </lineage>
</organism>
<dbReference type="InterPro" id="IPR050285">
    <property type="entry name" value="STE20_Ser/Thr_kinase"/>
</dbReference>
<evidence type="ECO:0000259" key="2">
    <source>
        <dbReference type="PROSITE" id="PS50011"/>
    </source>
</evidence>
<feature type="compositionally biased region" description="Polar residues" evidence="1">
    <location>
        <begin position="15"/>
        <end position="28"/>
    </location>
</feature>
<protein>
    <submittedName>
        <fullName evidence="4">Traf2 and NCK-interacting protein kinase-like</fullName>
    </submittedName>
</protein>
<dbReference type="AlphaFoldDB" id="A0A8J1MG55"/>
<dbReference type="InterPro" id="IPR011009">
    <property type="entry name" value="Kinase-like_dom_sf"/>
</dbReference>
<keyword evidence="3" id="KW-1185">Reference proteome</keyword>
<evidence type="ECO:0000313" key="3">
    <source>
        <dbReference type="Proteomes" id="UP000186698"/>
    </source>
</evidence>
<feature type="compositionally biased region" description="Polar residues" evidence="1">
    <location>
        <begin position="136"/>
        <end position="149"/>
    </location>
</feature>
<sequence>MATGLAALGELPEESGSNTCEPETSNTSEEQVDPPKQQKEEQEDQEEKADSSPCLEIPEDSGSNTCEPETPNTSEEQIETLKQQEIPEESGSNTYEPETPNTSEEKVEALKQQEEEQLVEEQKADSSPCQEIPEESGSNTCEPETTNTSEEQMEALEQQELPEESGSNTCQPETPNTSKEQVEAPNQKEEQLVEEQKADSSPCQEMPEESGSNTCQPETPNTSEEKVEATEQQKPRTYIQALEPIGEDNYGVIYNGWHHKEQKEVAITIIKDTKKQKEILKKMKIFENIPDHKNIVGFYGAFYNHASKKMPHYEGLWVSTELYTGSSLKELINGQKQKSLPENTIAYICKEVLQGLSHLDKNKVIHHDLRPGNIMVASSGDIKIIDFTSATKGPRSHATSGAIPYMAPEVMANIGSNTVDYTTKADVWSLGISALEMAEGYYPFSRFPENKRMKRIMHGPAPTLLWDTWSDKFHFFISECLQKNPARRPSAEQLLAHPFISNIQNERGVKKFIKRHLQKCKGTAHSHYNSLH</sequence>
<feature type="compositionally biased region" description="Basic and acidic residues" evidence="1">
    <location>
        <begin position="223"/>
        <end position="234"/>
    </location>
</feature>
<dbReference type="GO" id="GO:0004674">
    <property type="term" value="F:protein serine/threonine kinase activity"/>
    <property type="evidence" value="ECO:0000318"/>
    <property type="project" value="GO_Central"/>
</dbReference>
<dbReference type="FunFam" id="1.10.510.10:FF:000906">
    <property type="entry name" value="Spectrin, beta, non-erythrocytic 1"/>
    <property type="match status" value="1"/>
</dbReference>
<feature type="compositionally biased region" description="Basic and acidic residues" evidence="1">
    <location>
        <begin position="103"/>
        <end position="124"/>
    </location>
</feature>